<evidence type="ECO:0000256" key="1">
    <source>
        <dbReference type="RuleBase" id="RU367018"/>
    </source>
</evidence>
<comment type="caution">
    <text evidence="3">The sequence shown here is derived from an EMBL/GenBank/DDBJ whole genome shotgun (WGS) entry which is preliminary data.</text>
</comment>
<proteinExistence type="inferred from homology"/>
<dbReference type="GO" id="GO:0006355">
    <property type="term" value="P:regulation of DNA-templated transcription"/>
    <property type="evidence" value="ECO:0007669"/>
    <property type="project" value="UniProtKB-UniRule"/>
</dbReference>
<name>A0AA88U729_9ASTE</name>
<feature type="compositionally biased region" description="Low complexity" evidence="2">
    <location>
        <begin position="289"/>
        <end position="309"/>
    </location>
</feature>
<organism evidence="3 4">
    <name type="scientific">Escallonia rubra</name>
    <dbReference type="NCBI Taxonomy" id="112253"/>
    <lineage>
        <taxon>Eukaryota</taxon>
        <taxon>Viridiplantae</taxon>
        <taxon>Streptophyta</taxon>
        <taxon>Embryophyta</taxon>
        <taxon>Tracheophyta</taxon>
        <taxon>Spermatophyta</taxon>
        <taxon>Magnoliopsida</taxon>
        <taxon>eudicotyledons</taxon>
        <taxon>Gunneridae</taxon>
        <taxon>Pentapetalae</taxon>
        <taxon>asterids</taxon>
        <taxon>campanulids</taxon>
        <taxon>Escalloniales</taxon>
        <taxon>Escalloniaceae</taxon>
        <taxon>Escallonia</taxon>
    </lineage>
</organism>
<dbReference type="PANTHER" id="PTHR31669">
    <property type="entry name" value="PROTEIN FAR1-RELATED SEQUENCE 10-RELATED"/>
    <property type="match status" value="1"/>
</dbReference>
<dbReference type="PANTHER" id="PTHR31669:SF299">
    <property type="entry name" value="PROTEIN FAR1-RELATED SEQUENCE"/>
    <property type="match status" value="1"/>
</dbReference>
<feature type="compositionally biased region" description="Polar residues" evidence="2">
    <location>
        <begin position="1"/>
        <end position="16"/>
    </location>
</feature>
<reference evidence="3" key="1">
    <citation type="submission" date="2022-12" db="EMBL/GenBank/DDBJ databases">
        <title>Draft genome assemblies for two species of Escallonia (Escalloniales).</title>
        <authorList>
            <person name="Chanderbali A."/>
            <person name="Dervinis C."/>
            <person name="Anghel I."/>
            <person name="Soltis D."/>
            <person name="Soltis P."/>
            <person name="Zapata F."/>
        </authorList>
    </citation>
    <scope>NUCLEOTIDE SEQUENCE</scope>
    <source>
        <strain evidence="3">UCBG92.1500</strain>
        <tissue evidence="3">Leaf</tissue>
    </source>
</reference>
<dbReference type="GO" id="GO:0008270">
    <property type="term" value="F:zinc ion binding"/>
    <property type="evidence" value="ECO:0007669"/>
    <property type="project" value="UniProtKB-UniRule"/>
</dbReference>
<dbReference type="InterPro" id="IPR031052">
    <property type="entry name" value="FHY3/FAR1"/>
</dbReference>
<feature type="region of interest" description="Disordered" evidence="2">
    <location>
        <begin position="230"/>
        <end position="362"/>
    </location>
</feature>
<keyword evidence="4" id="KW-1185">Reference proteome</keyword>
<gene>
    <name evidence="3" type="ORF">RJ640_013878</name>
</gene>
<feature type="compositionally biased region" description="Polar residues" evidence="2">
    <location>
        <begin position="230"/>
        <end position="248"/>
    </location>
</feature>
<sequence length="362" mass="41511">MDIGGCSNTLSSSSMGKANDNEQELDDVCTMQSCQSNVHGGKVHEVPTIGMEFDSKQHAFDYYSEYAHRIGFSYDLLLQDRHYTELKSEFKMRQTAPVPVANVEMLRHVVEVYTPEMFNMFQHEYIKAWDYSIHKVFLDKKNVKRIPTQYILKRWTKDAKDAIVSDYRGTQIQGNSQESIGKRYSYLSHDFQELVTAAENEDMYTYGHQNLSKLRKDLEEMKRTYCSNTWDLDTNTQDDLPRNVSQLNDGAVSQCPRGIKVKATVGRPRKRFKDPLEQPRRRRSQAKATQGTSSSGQGSQQKGRKLGQSANQEEHYDKENEISTVIDITVNNEHDVGDDTLFPPTQDSSEEKAQDAFEISIT</sequence>
<evidence type="ECO:0000256" key="2">
    <source>
        <dbReference type="SAM" id="MobiDB-lite"/>
    </source>
</evidence>
<comment type="subcellular location">
    <subcellularLocation>
        <location evidence="1">Nucleus</location>
    </subcellularLocation>
</comment>
<dbReference type="Proteomes" id="UP001187471">
    <property type="component" value="Unassembled WGS sequence"/>
</dbReference>
<dbReference type="EMBL" id="JAVXUO010002438">
    <property type="protein sequence ID" value="KAK2973230.1"/>
    <property type="molecule type" value="Genomic_DNA"/>
</dbReference>
<feature type="region of interest" description="Disordered" evidence="2">
    <location>
        <begin position="1"/>
        <end position="22"/>
    </location>
</feature>
<protein>
    <recommendedName>
        <fullName evidence="1">Protein FAR1-RELATED SEQUENCE</fullName>
    </recommendedName>
</protein>
<keyword evidence="1" id="KW-0862">Zinc</keyword>
<comment type="similarity">
    <text evidence="1">Belongs to the FHY3/FAR1 family.</text>
</comment>
<evidence type="ECO:0000313" key="3">
    <source>
        <dbReference type="EMBL" id="KAK2973230.1"/>
    </source>
</evidence>
<dbReference type="GO" id="GO:0005634">
    <property type="term" value="C:nucleus"/>
    <property type="evidence" value="ECO:0007669"/>
    <property type="project" value="UniProtKB-SubCell"/>
</dbReference>
<keyword evidence="1" id="KW-0539">Nucleus</keyword>
<accession>A0AA88U729</accession>
<dbReference type="AlphaFoldDB" id="A0AA88U729"/>
<keyword evidence="1" id="KW-0863">Zinc-finger</keyword>
<comment type="function">
    <text evidence="1">Putative transcription activator involved in regulating light control of development.</text>
</comment>
<feature type="compositionally biased region" description="Basic and acidic residues" evidence="2">
    <location>
        <begin position="312"/>
        <end position="321"/>
    </location>
</feature>
<keyword evidence="1" id="KW-0479">Metal-binding</keyword>
<evidence type="ECO:0000313" key="4">
    <source>
        <dbReference type="Proteomes" id="UP001187471"/>
    </source>
</evidence>